<dbReference type="RefSeq" id="WP_183934087.1">
    <property type="nucleotide sequence ID" value="NZ_JACICF010000002.1"/>
</dbReference>
<protein>
    <submittedName>
        <fullName evidence="2">Uncharacterized protein YjeT (DUF2065 family)</fullName>
    </submittedName>
</protein>
<feature type="transmembrane region" description="Helical" evidence="1">
    <location>
        <begin position="44"/>
        <end position="63"/>
    </location>
</feature>
<proteinExistence type="predicted"/>
<reference evidence="2 3" key="1">
    <citation type="submission" date="2020-08" db="EMBL/GenBank/DDBJ databases">
        <title>Genomic Encyclopedia of Type Strains, Phase IV (KMG-IV): sequencing the most valuable type-strain genomes for metagenomic binning, comparative biology and taxonomic classification.</title>
        <authorList>
            <person name="Goeker M."/>
        </authorList>
    </citation>
    <scope>NUCLEOTIDE SEQUENCE [LARGE SCALE GENOMIC DNA]</scope>
    <source>
        <strain evidence="2 3">DSM 24194</strain>
    </source>
</reference>
<evidence type="ECO:0000313" key="2">
    <source>
        <dbReference type="EMBL" id="MBB3764710.1"/>
    </source>
</evidence>
<keyword evidence="1" id="KW-0472">Membrane</keyword>
<dbReference type="EMBL" id="JACICF010000002">
    <property type="protein sequence ID" value="MBB3764710.1"/>
    <property type="molecule type" value="Genomic_DNA"/>
</dbReference>
<organism evidence="2 3">
    <name type="scientific">Sphingomicrobium lutaoense</name>
    <dbReference type="NCBI Taxonomy" id="515949"/>
    <lineage>
        <taxon>Bacteria</taxon>
        <taxon>Pseudomonadati</taxon>
        <taxon>Pseudomonadota</taxon>
        <taxon>Alphaproteobacteria</taxon>
        <taxon>Sphingomonadales</taxon>
        <taxon>Sphingomonadaceae</taxon>
        <taxon>Sphingomicrobium</taxon>
    </lineage>
</organism>
<name>A0A839Z239_9SPHN</name>
<evidence type="ECO:0000313" key="3">
    <source>
        <dbReference type="Proteomes" id="UP000578569"/>
    </source>
</evidence>
<keyword evidence="1" id="KW-0812">Transmembrane</keyword>
<accession>A0A839Z239</accession>
<comment type="caution">
    <text evidence="2">The sequence shown here is derived from an EMBL/GenBank/DDBJ whole genome shotgun (WGS) entry which is preliminary data.</text>
</comment>
<dbReference type="AlphaFoldDB" id="A0A839Z239"/>
<evidence type="ECO:0000256" key="1">
    <source>
        <dbReference type="SAM" id="Phobius"/>
    </source>
</evidence>
<keyword evidence="1" id="KW-1133">Transmembrane helix</keyword>
<dbReference type="Proteomes" id="UP000578569">
    <property type="component" value="Unassembled WGS sequence"/>
</dbReference>
<feature type="transmembrane region" description="Helical" evidence="1">
    <location>
        <begin position="114"/>
        <end position="132"/>
    </location>
</feature>
<sequence>MPDLELTGWLLLAFGLYSLAASLGELRNPGQWKAMVEGLNDSYALSFLAGLVVFSLGFAIALAHPLDLSADPRAVIVSFIAYGMIIEGITFFAFPRSMSAFATRLLSAASPLWVIISALLGLIAIVAAFPLLPF</sequence>
<keyword evidence="3" id="KW-1185">Reference proteome</keyword>
<gene>
    <name evidence="2" type="ORF">FHS50_001772</name>
</gene>
<feature type="transmembrane region" description="Helical" evidence="1">
    <location>
        <begin position="75"/>
        <end position="94"/>
    </location>
</feature>